<reference evidence="1" key="1">
    <citation type="journal article" date="2020" name="mSystems">
        <title>Genome- and Community-Level Interaction Insights into Carbon Utilization and Element Cycling Functions of Hydrothermarchaeota in Hydrothermal Sediment.</title>
        <authorList>
            <person name="Zhou Z."/>
            <person name="Liu Y."/>
            <person name="Xu W."/>
            <person name="Pan J."/>
            <person name="Luo Z.H."/>
            <person name="Li M."/>
        </authorList>
    </citation>
    <scope>NUCLEOTIDE SEQUENCE [LARGE SCALE GENOMIC DNA]</scope>
    <source>
        <strain evidence="1">HyVt-505</strain>
    </source>
</reference>
<sequence>LQVAKQLIDDCIHAWTEGSRSEIQVLINDAFQVDKEGRVSTTRILGLKRLDINDRKWQKAMRAISDSMQVAGSKTYVRIYERVGNTDEYRPITLDVAAL</sequence>
<organism evidence="1">
    <name type="scientific">Candidatus Tenderia electrophaga</name>
    <dbReference type="NCBI Taxonomy" id="1748243"/>
    <lineage>
        <taxon>Bacteria</taxon>
        <taxon>Pseudomonadati</taxon>
        <taxon>Pseudomonadota</taxon>
        <taxon>Gammaproteobacteria</taxon>
        <taxon>Candidatus Tenderiales</taxon>
        <taxon>Candidatus Tenderiaceae</taxon>
        <taxon>Candidatus Tenderia</taxon>
    </lineage>
</organism>
<proteinExistence type="predicted"/>
<dbReference type="Pfam" id="PF11363">
    <property type="entry name" value="DUF3164"/>
    <property type="match status" value="1"/>
</dbReference>
<dbReference type="AlphaFoldDB" id="A0A832J2K2"/>
<evidence type="ECO:0000313" key="1">
    <source>
        <dbReference type="EMBL" id="HHJ80132.1"/>
    </source>
</evidence>
<dbReference type="InterPro" id="IPR021505">
    <property type="entry name" value="Phage_B3_Orf6"/>
</dbReference>
<comment type="caution">
    <text evidence="1">The sequence shown here is derived from an EMBL/GenBank/DDBJ whole genome shotgun (WGS) entry which is preliminary data.</text>
</comment>
<feature type="non-terminal residue" evidence="1">
    <location>
        <position position="1"/>
    </location>
</feature>
<gene>
    <name evidence="1" type="ORF">ENJ65_00700</name>
</gene>
<name>A0A832J2K2_9GAMM</name>
<dbReference type="Proteomes" id="UP000885832">
    <property type="component" value="Unassembled WGS sequence"/>
</dbReference>
<dbReference type="EMBL" id="DRNF01000046">
    <property type="protein sequence ID" value="HHJ80132.1"/>
    <property type="molecule type" value="Genomic_DNA"/>
</dbReference>
<accession>A0A832J2K2</accession>
<protein>
    <submittedName>
        <fullName evidence="1">DUF3164 family protein</fullName>
    </submittedName>
</protein>